<dbReference type="EMBL" id="JACAZH010000007">
    <property type="protein sequence ID" value="KAF7364175.1"/>
    <property type="molecule type" value="Genomic_DNA"/>
</dbReference>
<organism evidence="3 4">
    <name type="scientific">Mycena sanguinolenta</name>
    <dbReference type="NCBI Taxonomy" id="230812"/>
    <lineage>
        <taxon>Eukaryota</taxon>
        <taxon>Fungi</taxon>
        <taxon>Dikarya</taxon>
        <taxon>Basidiomycota</taxon>
        <taxon>Agaricomycotina</taxon>
        <taxon>Agaricomycetes</taxon>
        <taxon>Agaricomycetidae</taxon>
        <taxon>Agaricales</taxon>
        <taxon>Marasmiineae</taxon>
        <taxon>Mycenaceae</taxon>
        <taxon>Mycena</taxon>
    </lineage>
</organism>
<dbReference type="Proteomes" id="UP000623467">
    <property type="component" value="Unassembled WGS sequence"/>
</dbReference>
<feature type="compositionally biased region" description="Basic and acidic residues" evidence="1">
    <location>
        <begin position="305"/>
        <end position="317"/>
    </location>
</feature>
<feature type="signal peptide" evidence="2">
    <location>
        <begin position="1"/>
        <end position="23"/>
    </location>
</feature>
<dbReference type="AlphaFoldDB" id="A0A8H6YUM2"/>
<sequence length="407" mass="44145">MKLQDMGHRIWIIYSILNVFVTASSDSSVPVIGFNNIVNMTSCKSAVITWTYSPISAAAGSDSLSLAITSAAPFRNNKHIYVITPAPIQATLLKYSWQSVNVTQGWYALVATFPSAGFEGQSLPFYVQSGSCSKSKISPRAIAGVVAGAAAIFAGPGAEKTIAAPITLDVGSGHNAILPQSTNTPESIETPEQFEDTVQTSSILMPEATNEPTSRAQNYSMEETVLAFDMPIPDGVIETQEAMLLKAARLREESPAREDQTNEGFRAQNYNMEETVLAFDRPILDGVIEIQEAMLLKVARLREESRAREDQPNEGHMEALNNSTTPEEEEDVHLLLSSQPAPPGGPVSSAAISTESLTGDRDLEQMGTPELARQLRAMAERMALMEAQIRTHGISDERPPDYTAQLQ</sequence>
<protein>
    <submittedName>
        <fullName evidence="3">Uncharacterized protein</fullName>
    </submittedName>
</protein>
<evidence type="ECO:0000256" key="2">
    <source>
        <dbReference type="SAM" id="SignalP"/>
    </source>
</evidence>
<feature type="chain" id="PRO_5034031576" evidence="2">
    <location>
        <begin position="24"/>
        <end position="407"/>
    </location>
</feature>
<dbReference type="OrthoDB" id="3266934at2759"/>
<feature type="region of interest" description="Disordered" evidence="1">
    <location>
        <begin position="305"/>
        <end position="352"/>
    </location>
</feature>
<evidence type="ECO:0000256" key="1">
    <source>
        <dbReference type="SAM" id="MobiDB-lite"/>
    </source>
</evidence>
<reference evidence="3" key="1">
    <citation type="submission" date="2020-05" db="EMBL/GenBank/DDBJ databases">
        <title>Mycena genomes resolve the evolution of fungal bioluminescence.</title>
        <authorList>
            <person name="Tsai I.J."/>
        </authorList>
    </citation>
    <scope>NUCLEOTIDE SEQUENCE</scope>
    <source>
        <strain evidence="3">160909Yilan</strain>
    </source>
</reference>
<accession>A0A8H6YUM2</accession>
<keyword evidence="2" id="KW-0732">Signal</keyword>
<evidence type="ECO:0000313" key="4">
    <source>
        <dbReference type="Proteomes" id="UP000623467"/>
    </source>
</evidence>
<proteinExistence type="predicted"/>
<evidence type="ECO:0000313" key="3">
    <source>
        <dbReference type="EMBL" id="KAF7364175.1"/>
    </source>
</evidence>
<gene>
    <name evidence="3" type="ORF">MSAN_01076800</name>
</gene>
<name>A0A8H6YUM2_9AGAR</name>
<keyword evidence="4" id="KW-1185">Reference proteome</keyword>
<comment type="caution">
    <text evidence="3">The sequence shown here is derived from an EMBL/GenBank/DDBJ whole genome shotgun (WGS) entry which is preliminary data.</text>
</comment>